<dbReference type="Gene3D" id="3.30.160.110">
    <property type="entry name" value="Siroheme synthase, domain 2"/>
    <property type="match status" value="1"/>
</dbReference>
<keyword evidence="10" id="KW-1185">Reference proteome</keyword>
<dbReference type="PANTHER" id="PTHR35330">
    <property type="entry name" value="SIROHEME BIOSYNTHESIS PROTEIN MET8"/>
    <property type="match status" value="1"/>
</dbReference>
<dbReference type="GO" id="GO:0019354">
    <property type="term" value="P:siroheme biosynthetic process"/>
    <property type="evidence" value="ECO:0007669"/>
    <property type="project" value="UniProtKB-UniPathway"/>
</dbReference>
<dbReference type="Pfam" id="PF14824">
    <property type="entry name" value="Sirohm_synth_M"/>
    <property type="match status" value="1"/>
</dbReference>
<dbReference type="SUPFAM" id="SSF51735">
    <property type="entry name" value="NAD(P)-binding Rossmann-fold domains"/>
    <property type="match status" value="1"/>
</dbReference>
<protein>
    <recommendedName>
        <fullName evidence="2">precorrin-2 dehydrogenase</fullName>
        <ecNumber evidence="2">1.3.1.76</ecNumber>
    </recommendedName>
</protein>
<feature type="domain" description="Siroheme synthase central" evidence="8">
    <location>
        <begin position="119"/>
        <end position="145"/>
    </location>
</feature>
<comment type="catalytic activity">
    <reaction evidence="6">
        <text>precorrin-2 + NAD(+) = sirohydrochlorin + NADH + 2 H(+)</text>
        <dbReference type="Rhea" id="RHEA:15613"/>
        <dbReference type="ChEBI" id="CHEBI:15378"/>
        <dbReference type="ChEBI" id="CHEBI:57540"/>
        <dbReference type="ChEBI" id="CHEBI:57945"/>
        <dbReference type="ChEBI" id="CHEBI:58351"/>
        <dbReference type="ChEBI" id="CHEBI:58827"/>
        <dbReference type="EC" id="1.3.1.76"/>
    </reaction>
</comment>
<dbReference type="Pfam" id="PF10414">
    <property type="entry name" value="CysG_dimeriser"/>
    <property type="match status" value="1"/>
</dbReference>
<dbReference type="InterPro" id="IPR006367">
    <property type="entry name" value="Sirohaem_synthase_N"/>
</dbReference>
<dbReference type="GO" id="GO:0043115">
    <property type="term" value="F:precorrin-2 dehydrogenase activity"/>
    <property type="evidence" value="ECO:0007669"/>
    <property type="project" value="UniProtKB-EC"/>
</dbReference>
<dbReference type="UniPathway" id="UPA00262">
    <property type="reaction ID" value="UER00222"/>
</dbReference>
<keyword evidence="5" id="KW-0627">Porphyrin biosynthesis</keyword>
<evidence type="ECO:0000256" key="2">
    <source>
        <dbReference type="ARBA" id="ARBA00012400"/>
    </source>
</evidence>
<organism evidence="9 10">
    <name type="scientific">Vibrio algicola</name>
    <dbReference type="NCBI Taxonomy" id="2662262"/>
    <lineage>
        <taxon>Bacteria</taxon>
        <taxon>Pseudomonadati</taxon>
        <taxon>Pseudomonadota</taxon>
        <taxon>Gammaproteobacteria</taxon>
        <taxon>Vibrionales</taxon>
        <taxon>Vibrionaceae</taxon>
        <taxon>Vibrio</taxon>
    </lineage>
</organism>
<comment type="pathway">
    <text evidence="1">Porphyrin-containing compound metabolism; siroheme biosynthesis; sirohydrochlorin from precorrin-2: step 1/1.</text>
</comment>
<evidence type="ECO:0000256" key="6">
    <source>
        <dbReference type="ARBA" id="ARBA00047561"/>
    </source>
</evidence>
<dbReference type="InterPro" id="IPR028281">
    <property type="entry name" value="Sirohaem_synthase_central"/>
</dbReference>
<dbReference type="Pfam" id="PF13241">
    <property type="entry name" value="NAD_binding_7"/>
    <property type="match status" value="1"/>
</dbReference>
<evidence type="ECO:0000256" key="1">
    <source>
        <dbReference type="ARBA" id="ARBA00005010"/>
    </source>
</evidence>
<dbReference type="InterPro" id="IPR036291">
    <property type="entry name" value="NAD(P)-bd_dom_sf"/>
</dbReference>
<dbReference type="PANTHER" id="PTHR35330:SF1">
    <property type="entry name" value="SIROHEME BIOSYNTHESIS PROTEIN MET8"/>
    <property type="match status" value="1"/>
</dbReference>
<dbReference type="EMBL" id="CP045699">
    <property type="protein sequence ID" value="QGA64920.1"/>
    <property type="molecule type" value="Genomic_DNA"/>
</dbReference>
<evidence type="ECO:0000256" key="3">
    <source>
        <dbReference type="ARBA" id="ARBA00023002"/>
    </source>
</evidence>
<dbReference type="Proteomes" id="UP000348942">
    <property type="component" value="Chromosome 1"/>
</dbReference>
<dbReference type="Gene3D" id="3.40.50.720">
    <property type="entry name" value="NAD(P)-binding Rossmann-like Domain"/>
    <property type="match status" value="1"/>
</dbReference>
<evidence type="ECO:0000313" key="9">
    <source>
        <dbReference type="EMBL" id="QGA64920.1"/>
    </source>
</evidence>
<dbReference type="Gene3D" id="1.10.8.210">
    <property type="entry name" value="Sirohaem synthase, dimerisation domain"/>
    <property type="match status" value="1"/>
</dbReference>
<dbReference type="RefSeq" id="WP_153447070.1">
    <property type="nucleotide sequence ID" value="NZ_CP045699.1"/>
</dbReference>
<dbReference type="InterPro" id="IPR037115">
    <property type="entry name" value="Sirohaem_synt_dimer_dom_sf"/>
</dbReference>
<name>A0A5Q0TDF5_9VIBR</name>
<feature type="domain" description="Sirohaem synthase dimerisation" evidence="7">
    <location>
        <begin position="153"/>
        <end position="194"/>
    </location>
</feature>
<evidence type="ECO:0000256" key="4">
    <source>
        <dbReference type="ARBA" id="ARBA00023027"/>
    </source>
</evidence>
<dbReference type="SUPFAM" id="SSF75615">
    <property type="entry name" value="Siroheme synthase middle domains-like"/>
    <property type="match status" value="1"/>
</dbReference>
<accession>A0A5Q0TDF5</accession>
<evidence type="ECO:0000313" key="10">
    <source>
        <dbReference type="Proteomes" id="UP000348942"/>
    </source>
</evidence>
<dbReference type="InterPro" id="IPR028161">
    <property type="entry name" value="Met8-like"/>
</dbReference>
<proteinExistence type="predicted"/>
<sequence>MRYFPIFIDLNNKPVLVVGGGDVACRKVDMLLRAGAKVTVISPQVHKHLLQLAQQESLLWVQSFYKTEMLVDYVQVWATTDNPELNHKVHQDAKAQNILVNVVDDTPYCDFITPSMINRGRIQVAISSGGASPVLIRYLREKLESILPHNLAIVADFAASKRNSIKQALNSVDERRKFWEQFFSSPLIDKASERHELEELYQGLLTTKDEIAVTGSQVWFEYSNDVELLSIKALRLMQQSELVLYPQDCPFGFIDLCRRDADREQYDNNAQLAAQLQQAKIDQRRICVFIPKNCLDNELKLMKGNNDLLKIADQ</sequence>
<evidence type="ECO:0000256" key="5">
    <source>
        <dbReference type="ARBA" id="ARBA00023244"/>
    </source>
</evidence>
<reference evidence="9 10" key="1">
    <citation type="submission" date="2019-10" db="EMBL/GenBank/DDBJ databases">
        <title>Vibrio sp. nov., isolated from Coralline algae surface.</title>
        <authorList>
            <person name="Geng Y."/>
            <person name="Zhang X."/>
        </authorList>
    </citation>
    <scope>NUCLEOTIDE SEQUENCE [LARGE SCALE GENOMIC DNA]</scope>
    <source>
        <strain evidence="9 10">SM1977</strain>
    </source>
</reference>
<evidence type="ECO:0000259" key="7">
    <source>
        <dbReference type="Pfam" id="PF10414"/>
    </source>
</evidence>
<dbReference type="InterPro" id="IPR019478">
    <property type="entry name" value="Sirohaem_synthase_dimer_dom"/>
</dbReference>
<dbReference type="EC" id="1.3.1.76" evidence="2"/>
<keyword evidence="3" id="KW-0560">Oxidoreductase</keyword>
<dbReference type="AlphaFoldDB" id="A0A5Q0TDF5"/>
<keyword evidence="4" id="KW-0520">NAD</keyword>
<gene>
    <name evidence="9" type="ORF">GFB47_05540</name>
</gene>
<dbReference type="GO" id="GO:0004325">
    <property type="term" value="F:ferrochelatase activity"/>
    <property type="evidence" value="ECO:0007669"/>
    <property type="project" value="InterPro"/>
</dbReference>
<dbReference type="NCBIfam" id="TIGR01470">
    <property type="entry name" value="cysG_Nterm"/>
    <property type="match status" value="1"/>
</dbReference>
<evidence type="ECO:0000259" key="8">
    <source>
        <dbReference type="Pfam" id="PF14824"/>
    </source>
</evidence>